<dbReference type="RefSeq" id="WP_133013626.1">
    <property type="nucleotide sequence ID" value="NZ_JACJLL010000062.1"/>
</dbReference>
<evidence type="ECO:0000313" key="1">
    <source>
        <dbReference type="EMBL" id="MBM6819786.1"/>
    </source>
</evidence>
<sequence length="69" mass="7845">MSSIISKLVGEKCKIKTEEALFLGSMECYCTVLEADDEWIKISYSDKKGNSKIKILRIESINDIELDVE</sequence>
<evidence type="ECO:0000313" key="2">
    <source>
        <dbReference type="Proteomes" id="UP000767334"/>
    </source>
</evidence>
<keyword evidence="2" id="KW-1185">Reference proteome</keyword>
<dbReference type="Proteomes" id="UP000767334">
    <property type="component" value="Unassembled WGS sequence"/>
</dbReference>
<accession>A0ABS2FHK4</accession>
<protein>
    <submittedName>
        <fullName evidence="1">Uncharacterized protein</fullName>
    </submittedName>
</protein>
<name>A0ABS2FHK4_9CLOT</name>
<proteinExistence type="predicted"/>
<comment type="caution">
    <text evidence="1">The sequence shown here is derived from an EMBL/GenBank/DDBJ whole genome shotgun (WGS) entry which is preliminary data.</text>
</comment>
<reference evidence="1 2" key="1">
    <citation type="journal article" date="2021" name="Sci. Rep.">
        <title>The distribution of antibiotic resistance genes in chicken gut microbiota commensals.</title>
        <authorList>
            <person name="Juricova H."/>
            <person name="Matiasovicova J."/>
            <person name="Kubasova T."/>
            <person name="Cejkova D."/>
            <person name="Rychlik I."/>
        </authorList>
    </citation>
    <scope>NUCLEOTIDE SEQUENCE [LARGE SCALE GENOMIC DNA]</scope>
    <source>
        <strain evidence="1 2">An435</strain>
    </source>
</reference>
<gene>
    <name evidence="1" type="ORF">H6A19_10630</name>
</gene>
<organism evidence="1 2">
    <name type="scientific">Clostridium saudiense</name>
    <dbReference type="NCBI Taxonomy" id="1414720"/>
    <lineage>
        <taxon>Bacteria</taxon>
        <taxon>Bacillati</taxon>
        <taxon>Bacillota</taxon>
        <taxon>Clostridia</taxon>
        <taxon>Eubacteriales</taxon>
        <taxon>Clostridiaceae</taxon>
        <taxon>Clostridium</taxon>
    </lineage>
</organism>
<dbReference type="EMBL" id="JACJLL010000062">
    <property type="protein sequence ID" value="MBM6819786.1"/>
    <property type="molecule type" value="Genomic_DNA"/>
</dbReference>